<keyword evidence="9" id="KW-0675">Receptor</keyword>
<name>A0ABQ1GQD5_9SPHN</name>
<comment type="similarity">
    <text evidence="4">Belongs to the TonB-dependent receptor family.</text>
</comment>
<evidence type="ECO:0000256" key="5">
    <source>
        <dbReference type="SAM" id="MobiDB-lite"/>
    </source>
</evidence>
<feature type="domain" description="TonB-dependent receptor-like beta-barrel" evidence="7">
    <location>
        <begin position="513"/>
        <end position="850"/>
    </location>
</feature>
<dbReference type="InterPro" id="IPR000531">
    <property type="entry name" value="Beta-barrel_TonB"/>
</dbReference>
<keyword evidence="4" id="KW-0798">TonB box</keyword>
<keyword evidence="2 4" id="KW-0472">Membrane</keyword>
<keyword evidence="3" id="KW-0998">Cell outer membrane</keyword>
<dbReference type="Gene3D" id="2.40.170.20">
    <property type="entry name" value="TonB-dependent receptor, beta-barrel domain"/>
    <property type="match status" value="1"/>
</dbReference>
<feature type="domain" description="TonB-dependent receptor plug" evidence="8">
    <location>
        <begin position="112"/>
        <end position="212"/>
    </location>
</feature>
<dbReference type="InterPro" id="IPR012910">
    <property type="entry name" value="Plug_dom"/>
</dbReference>
<sequence length="941" mass="102469">MGRRVANAALRPFSDYKRGLTMSKPVRFASLLLFSSALIAPSVARAQTSPSAPTSATPAPSSPADTVDQTSAPGIPATAPEQAPEPPAPEVSVPGGNTDIVVTGSRNRNIARTAPQVVSVLSSADIARTGEGDIAGSLSRVTGLSVVGNGFVYVRGLGDRYSLALLNGSPLPSPEPLKRVVPLDIFPTSVIASSLVQKSYSVNFPGEFGGGVINLTTKSVPKKPFLTIGAGIGLDTVTTGQLGYTYFGSSSDWTGFDNGQRNTAPLLGAFLKSGAQIADLSNAANTAIAAQLIDGRNAVIQRNKALPPNWSGNITGGKSFDLGTTTFGVIATAGYSNKWRTRDTTQQTANATDLSQLDRNFERVITDDRVVVNGLLGLSLEFGPNKIRETTLYIRDTLKQTRLGVGTTVRNFGSNIVVQEQDTAWFERQLIDTQLVGEFKLNPDLSLDVRGSYANTQRESPNEIGLTYARDANFACDNTSINGCYANSLGVGARPNGATIGFSNLNEDLFAGGIDLGYKIIPEITATIGYAYTDTKRRTEVREFAFRQNGQIPQAVTLLRPDLLLGSTVITAFPGKDFYVRLEDNLGGNPTFDAKLRIHGAYGQVQAQITSKLSATLGVRYETAKQTVVPVQVYTVTPILPPATNLNRNYWLPAATLTYQLAPDMQVRVSGSKTIARPQFRELVFQTYFDPEQNTAVQGNPLLVDSQLYNAEARYEWYFARDQRISLAGFYKRIDKPIEVYADDNGNTLTNRFANAPKADLYGAEIETQKYFPLNWLSNGDFFTKRRLLTIANYTYTKSKILVGPNDPINAYPLSLTNANQLFRNGTPLTGQSDHLVNLQLGLEEKDHLSQQTFLLSYASKRVTRRGPSGQPDIYEEPGIHLDFVARQGVRIAGVETEMKFEVRNILGTKYQEYQESGDNRVYYNRNNVGTIFNLGLSVNF</sequence>
<evidence type="ECO:0000313" key="9">
    <source>
        <dbReference type="EMBL" id="GGA48048.1"/>
    </source>
</evidence>
<feature type="signal peptide" evidence="6">
    <location>
        <begin position="1"/>
        <end position="46"/>
    </location>
</feature>
<evidence type="ECO:0000313" key="10">
    <source>
        <dbReference type="Proteomes" id="UP000618591"/>
    </source>
</evidence>
<proteinExistence type="inferred from homology"/>
<keyword evidence="6" id="KW-0732">Signal</keyword>
<dbReference type="PANTHER" id="PTHR40980">
    <property type="entry name" value="PLUG DOMAIN-CONTAINING PROTEIN"/>
    <property type="match status" value="1"/>
</dbReference>
<accession>A0ABQ1GQD5</accession>
<dbReference type="SUPFAM" id="SSF56935">
    <property type="entry name" value="Porins"/>
    <property type="match status" value="1"/>
</dbReference>
<feature type="chain" id="PRO_5045356310" evidence="6">
    <location>
        <begin position="47"/>
        <end position="941"/>
    </location>
</feature>
<evidence type="ECO:0000256" key="3">
    <source>
        <dbReference type="ARBA" id="ARBA00023237"/>
    </source>
</evidence>
<reference evidence="10" key="1">
    <citation type="journal article" date="2019" name="Int. J. Syst. Evol. Microbiol.">
        <title>The Global Catalogue of Microorganisms (GCM) 10K type strain sequencing project: providing services to taxonomists for standard genome sequencing and annotation.</title>
        <authorList>
            <consortium name="The Broad Institute Genomics Platform"/>
            <consortium name="The Broad Institute Genome Sequencing Center for Infectious Disease"/>
            <person name="Wu L."/>
            <person name="Ma J."/>
        </authorList>
    </citation>
    <scope>NUCLEOTIDE SEQUENCE [LARGE SCALE GENOMIC DNA]</scope>
    <source>
        <strain evidence="10">CGMCC 1.10106</strain>
    </source>
</reference>
<dbReference type="Gene3D" id="2.170.130.10">
    <property type="entry name" value="TonB-dependent receptor, plug domain"/>
    <property type="match status" value="1"/>
</dbReference>
<dbReference type="PANTHER" id="PTHR40980:SF5">
    <property type="entry name" value="TONB-DEPENDENT RECEPTOR"/>
    <property type="match status" value="1"/>
</dbReference>
<feature type="compositionally biased region" description="Low complexity" evidence="5">
    <location>
        <begin position="48"/>
        <end position="64"/>
    </location>
</feature>
<evidence type="ECO:0000256" key="6">
    <source>
        <dbReference type="SAM" id="SignalP"/>
    </source>
</evidence>
<dbReference type="InterPro" id="IPR036942">
    <property type="entry name" value="Beta-barrel_TonB_sf"/>
</dbReference>
<comment type="caution">
    <text evidence="9">The sequence shown here is derived from an EMBL/GenBank/DDBJ whole genome shotgun (WGS) entry which is preliminary data.</text>
</comment>
<comment type="subcellular location">
    <subcellularLocation>
        <location evidence="1 4">Cell outer membrane</location>
    </subcellularLocation>
</comment>
<dbReference type="Proteomes" id="UP000618591">
    <property type="component" value="Unassembled WGS sequence"/>
</dbReference>
<protein>
    <submittedName>
        <fullName evidence="9">TonB-dependent receptor</fullName>
    </submittedName>
</protein>
<organism evidence="9 10">
    <name type="scientific">Sphingomonas psychrolutea</name>
    <dbReference type="NCBI Taxonomy" id="1259676"/>
    <lineage>
        <taxon>Bacteria</taxon>
        <taxon>Pseudomonadati</taxon>
        <taxon>Pseudomonadota</taxon>
        <taxon>Alphaproteobacteria</taxon>
        <taxon>Sphingomonadales</taxon>
        <taxon>Sphingomonadaceae</taxon>
        <taxon>Sphingomonas</taxon>
    </lineage>
</organism>
<dbReference type="Pfam" id="PF00593">
    <property type="entry name" value="TonB_dep_Rec_b-barrel"/>
    <property type="match status" value="1"/>
</dbReference>
<evidence type="ECO:0000256" key="1">
    <source>
        <dbReference type="ARBA" id="ARBA00004442"/>
    </source>
</evidence>
<evidence type="ECO:0000256" key="2">
    <source>
        <dbReference type="ARBA" id="ARBA00023136"/>
    </source>
</evidence>
<dbReference type="InterPro" id="IPR037066">
    <property type="entry name" value="Plug_dom_sf"/>
</dbReference>
<feature type="region of interest" description="Disordered" evidence="5">
    <location>
        <begin position="48"/>
        <end position="95"/>
    </location>
</feature>
<evidence type="ECO:0000259" key="7">
    <source>
        <dbReference type="Pfam" id="PF00593"/>
    </source>
</evidence>
<evidence type="ECO:0000259" key="8">
    <source>
        <dbReference type="Pfam" id="PF07715"/>
    </source>
</evidence>
<dbReference type="Pfam" id="PF07715">
    <property type="entry name" value="Plug"/>
    <property type="match status" value="1"/>
</dbReference>
<dbReference type="EMBL" id="BMDW01000009">
    <property type="protein sequence ID" value="GGA48048.1"/>
    <property type="molecule type" value="Genomic_DNA"/>
</dbReference>
<evidence type="ECO:0000256" key="4">
    <source>
        <dbReference type="RuleBase" id="RU003357"/>
    </source>
</evidence>
<keyword evidence="10" id="KW-1185">Reference proteome</keyword>
<gene>
    <name evidence="9" type="ORF">GCM10011395_17900</name>
</gene>